<evidence type="ECO:0000313" key="1">
    <source>
        <dbReference type="EMBL" id="GIJ64791.1"/>
    </source>
</evidence>
<reference evidence="1" key="1">
    <citation type="submission" date="2021-01" db="EMBL/GenBank/DDBJ databases">
        <title>Whole genome shotgun sequence of Virgisporangium aurantiacum NBRC 16421.</title>
        <authorList>
            <person name="Komaki H."/>
            <person name="Tamura T."/>
        </authorList>
    </citation>
    <scope>NUCLEOTIDE SEQUENCE</scope>
    <source>
        <strain evidence="1">NBRC 16421</strain>
    </source>
</reference>
<dbReference type="RefSeq" id="WP_204014278.1">
    <property type="nucleotide sequence ID" value="NZ_BOPG01000129.1"/>
</dbReference>
<sequence>MAYDLSRLDERRFEDLCRALAVHALGAGLQVFGAGPDGGREAAFDGPVPYPTTADGWNGYGVVQAKCRQHSHGKDDAQWLHRTIVRELDQWDDPNRKRVSDGRRPEYLIIATNVRLTSVARRGGIDRIRTLLAGYADRLSLKGWDLWDANKLSAYLDAYPNVARRFAEFLTSGQVLTKALDTIDDVRTALTAGTFTVGQGQPGCRRAFDKAYQAAGGAAGLGEFCSEVYDDGPGWVQHLTGPHGDPPGAAVSGEAVVCAGFGQPAVVVTAELWDAIRAAGGRDQLTAVGYPVVTADTPPLLSTDESEILLDGGDWNAGRLVREQSGTWRWKEQVAFSFEVGTRDWHTAGEPMDLRLRCTATMRWADIDGLSIDGTGRRRVVAALRAGPLDGVARALAARFALDPTTGWERTPNGEGYNDRRFASYRLTFPGVQGRPALGLWARFQLPDGLRDTIVSMADLRVDFSALPGYVAEPGEPPVEPGHRLDPAVLHRCLVAAWLTATQAMPLAATAQPSAAAAAGPSRVEVHLSTERPWASHPGGRVVGVLDLLDLADWGHPPEQPRPWMSATVTTPMDLTDVEVDDLVEQTLRYLASGFGFLDSDEDD</sequence>
<accession>A0A8J3ZNI1</accession>
<protein>
    <submittedName>
        <fullName evidence="1">Uncharacterized protein</fullName>
    </submittedName>
</protein>
<comment type="caution">
    <text evidence="1">The sequence shown here is derived from an EMBL/GenBank/DDBJ whole genome shotgun (WGS) entry which is preliminary data.</text>
</comment>
<organism evidence="1 2">
    <name type="scientific">Virgisporangium aurantiacum</name>
    <dbReference type="NCBI Taxonomy" id="175570"/>
    <lineage>
        <taxon>Bacteria</taxon>
        <taxon>Bacillati</taxon>
        <taxon>Actinomycetota</taxon>
        <taxon>Actinomycetes</taxon>
        <taxon>Micromonosporales</taxon>
        <taxon>Micromonosporaceae</taxon>
        <taxon>Virgisporangium</taxon>
    </lineage>
</organism>
<name>A0A8J3ZNI1_9ACTN</name>
<dbReference type="EMBL" id="BOPG01000129">
    <property type="protein sequence ID" value="GIJ64791.1"/>
    <property type="molecule type" value="Genomic_DNA"/>
</dbReference>
<proteinExistence type="predicted"/>
<dbReference type="Proteomes" id="UP000612585">
    <property type="component" value="Unassembled WGS sequence"/>
</dbReference>
<dbReference type="AlphaFoldDB" id="A0A8J3ZNI1"/>
<gene>
    <name evidence="1" type="ORF">Vau01_123070</name>
</gene>
<evidence type="ECO:0000313" key="2">
    <source>
        <dbReference type="Proteomes" id="UP000612585"/>
    </source>
</evidence>
<keyword evidence="2" id="KW-1185">Reference proteome</keyword>